<evidence type="ECO:0000256" key="8">
    <source>
        <dbReference type="ARBA" id="ARBA00022989"/>
    </source>
</evidence>
<evidence type="ECO:0000256" key="5">
    <source>
        <dbReference type="ARBA" id="ARBA00022500"/>
    </source>
</evidence>
<dbReference type="PANTHER" id="PTHR35091:SF2">
    <property type="entry name" value="FLAGELLAR PROTEIN FLIL"/>
    <property type="match status" value="1"/>
</dbReference>
<comment type="subcellular location">
    <subcellularLocation>
        <location evidence="10">Cell inner membrane</location>
    </subcellularLocation>
    <subcellularLocation>
        <location evidence="2">Cell membrane</location>
        <topology evidence="2">Single-pass membrane protein</topology>
    </subcellularLocation>
</comment>
<keyword evidence="10" id="KW-0997">Cell inner membrane</keyword>
<evidence type="ECO:0000313" key="13">
    <source>
        <dbReference type="Proteomes" id="UP000627715"/>
    </source>
</evidence>
<dbReference type="OrthoDB" id="7063251at2"/>
<organism evidence="12 13">
    <name type="scientific">Pseudohongiella nitratireducens</name>
    <dbReference type="NCBI Taxonomy" id="1768907"/>
    <lineage>
        <taxon>Bacteria</taxon>
        <taxon>Pseudomonadati</taxon>
        <taxon>Pseudomonadota</taxon>
        <taxon>Gammaproteobacteria</taxon>
        <taxon>Pseudomonadales</taxon>
        <taxon>Pseudohongiellaceae</taxon>
        <taxon>Pseudohongiella</taxon>
    </lineage>
</organism>
<dbReference type="AlphaFoldDB" id="A0A917GL11"/>
<comment type="caution">
    <text evidence="12">The sequence shown here is derived from an EMBL/GenBank/DDBJ whole genome shotgun (WGS) entry which is preliminary data.</text>
</comment>
<sequence>MITFTAFMASLLRLLSHRNKPVLVPFVLLIAALAATSPDAWSAASAPAPPSNVTASGEVYIQLGPSFVTNYDGAGRLKYLKADVNVRVHQSSEDTLREHMPYLRNQLVVLFSQQLEEDLTSIAGKELLREQALQTVKTGLAHLESQELADQVSDLFFTAFVVQR</sequence>
<evidence type="ECO:0000313" key="12">
    <source>
        <dbReference type="EMBL" id="GGG50262.1"/>
    </source>
</evidence>
<keyword evidence="13" id="KW-1185">Reference proteome</keyword>
<proteinExistence type="inferred from homology"/>
<dbReference type="GO" id="GO:0006935">
    <property type="term" value="P:chemotaxis"/>
    <property type="evidence" value="ECO:0007669"/>
    <property type="project" value="UniProtKB-KW"/>
</dbReference>
<dbReference type="GO" id="GO:0071978">
    <property type="term" value="P:bacterial-type flagellum-dependent swarming motility"/>
    <property type="evidence" value="ECO:0007669"/>
    <property type="project" value="TreeGrafter"/>
</dbReference>
<keyword evidence="8" id="KW-1133">Transmembrane helix</keyword>
<comment type="function">
    <text evidence="1 10">Controls the rotational direction of flagella during chemotaxis.</text>
</comment>
<reference evidence="12" key="1">
    <citation type="journal article" date="2014" name="Int. J. Syst. Evol. Microbiol.">
        <title>Complete genome sequence of Corynebacterium casei LMG S-19264T (=DSM 44701T), isolated from a smear-ripened cheese.</title>
        <authorList>
            <consortium name="US DOE Joint Genome Institute (JGI-PGF)"/>
            <person name="Walter F."/>
            <person name="Albersmeier A."/>
            <person name="Kalinowski J."/>
            <person name="Ruckert C."/>
        </authorList>
    </citation>
    <scope>NUCLEOTIDE SEQUENCE</scope>
    <source>
        <strain evidence="12">CGMCC 1.15425</strain>
    </source>
</reference>
<keyword evidence="6" id="KW-0812">Transmembrane</keyword>
<comment type="similarity">
    <text evidence="3 10">Belongs to the FliL family.</text>
</comment>
<keyword evidence="4" id="KW-1003">Cell membrane</keyword>
<keyword evidence="5 10" id="KW-0145">Chemotaxis</keyword>
<dbReference type="Pfam" id="PF03748">
    <property type="entry name" value="FliL"/>
    <property type="match status" value="1"/>
</dbReference>
<feature type="chain" id="PRO_5037777998" description="Flagellar protein FliL" evidence="11">
    <location>
        <begin position="43"/>
        <end position="164"/>
    </location>
</feature>
<dbReference type="PANTHER" id="PTHR35091">
    <property type="entry name" value="FLAGELLAR PROTEIN FLIL"/>
    <property type="match status" value="1"/>
</dbReference>
<keyword evidence="9 10" id="KW-0472">Membrane</keyword>
<evidence type="ECO:0000256" key="4">
    <source>
        <dbReference type="ARBA" id="ARBA00022475"/>
    </source>
</evidence>
<reference evidence="12" key="2">
    <citation type="submission" date="2020-09" db="EMBL/GenBank/DDBJ databases">
        <authorList>
            <person name="Sun Q."/>
            <person name="Zhou Y."/>
        </authorList>
    </citation>
    <scope>NUCLEOTIDE SEQUENCE</scope>
    <source>
        <strain evidence="12">CGMCC 1.15425</strain>
    </source>
</reference>
<evidence type="ECO:0000256" key="11">
    <source>
        <dbReference type="SAM" id="SignalP"/>
    </source>
</evidence>
<dbReference type="EMBL" id="BMIY01000002">
    <property type="protein sequence ID" value="GGG50262.1"/>
    <property type="molecule type" value="Genomic_DNA"/>
</dbReference>
<gene>
    <name evidence="12" type="ORF">GCM10011403_04290</name>
</gene>
<evidence type="ECO:0000256" key="2">
    <source>
        <dbReference type="ARBA" id="ARBA00004162"/>
    </source>
</evidence>
<evidence type="ECO:0000256" key="9">
    <source>
        <dbReference type="ARBA" id="ARBA00023136"/>
    </source>
</evidence>
<evidence type="ECO:0000256" key="10">
    <source>
        <dbReference type="RuleBase" id="RU364125"/>
    </source>
</evidence>
<dbReference type="RefSeq" id="WP_082866462.1">
    <property type="nucleotide sequence ID" value="NZ_BMIY01000002.1"/>
</dbReference>
<protein>
    <recommendedName>
        <fullName evidence="10">Flagellar protein FliL</fullName>
    </recommendedName>
</protein>
<dbReference type="GO" id="GO:0005886">
    <property type="term" value="C:plasma membrane"/>
    <property type="evidence" value="ECO:0007669"/>
    <property type="project" value="UniProtKB-SubCell"/>
</dbReference>
<accession>A0A917GL11</accession>
<evidence type="ECO:0000256" key="7">
    <source>
        <dbReference type="ARBA" id="ARBA00022779"/>
    </source>
</evidence>
<feature type="signal peptide" evidence="11">
    <location>
        <begin position="1"/>
        <end position="42"/>
    </location>
</feature>
<name>A0A917GL11_9GAMM</name>
<dbReference type="GO" id="GO:0009425">
    <property type="term" value="C:bacterial-type flagellum basal body"/>
    <property type="evidence" value="ECO:0007669"/>
    <property type="project" value="InterPro"/>
</dbReference>
<dbReference type="InterPro" id="IPR005503">
    <property type="entry name" value="FliL"/>
</dbReference>
<keyword evidence="7 10" id="KW-0283">Flagellar rotation</keyword>
<keyword evidence="11" id="KW-0732">Signal</keyword>
<evidence type="ECO:0000256" key="1">
    <source>
        <dbReference type="ARBA" id="ARBA00002254"/>
    </source>
</evidence>
<evidence type="ECO:0000256" key="3">
    <source>
        <dbReference type="ARBA" id="ARBA00008281"/>
    </source>
</evidence>
<evidence type="ECO:0000256" key="6">
    <source>
        <dbReference type="ARBA" id="ARBA00022692"/>
    </source>
</evidence>
<dbReference type="Proteomes" id="UP000627715">
    <property type="component" value="Unassembled WGS sequence"/>
</dbReference>